<proteinExistence type="inferred from homology"/>
<dbReference type="PROSITE" id="PS00211">
    <property type="entry name" value="ABC_TRANSPORTER_1"/>
    <property type="match status" value="1"/>
</dbReference>
<keyword evidence="8" id="KW-1278">Translocase</keyword>
<keyword evidence="4" id="KW-0813">Transport</keyword>
<dbReference type="SMART" id="SM00930">
    <property type="entry name" value="NIL"/>
    <property type="match status" value="1"/>
</dbReference>
<feature type="domain" description="ABC transporter" evidence="12">
    <location>
        <begin position="57"/>
        <end position="294"/>
    </location>
</feature>
<evidence type="ECO:0000256" key="9">
    <source>
        <dbReference type="ARBA" id="ARBA00022970"/>
    </source>
</evidence>
<feature type="region of interest" description="Disordered" evidence="11">
    <location>
        <begin position="31"/>
        <end position="52"/>
    </location>
</feature>
<reference evidence="13 14" key="1">
    <citation type="submission" date="2018-03" db="EMBL/GenBank/DDBJ databases">
        <title>Genome sequencing of Ottowia sp.</title>
        <authorList>
            <person name="Kim S.-J."/>
            <person name="Heo J."/>
            <person name="Kwon S.-W."/>
        </authorList>
    </citation>
    <scope>NUCLEOTIDE SEQUENCE [LARGE SCALE GENOMIC DNA]</scope>
    <source>
        <strain evidence="13 14">KADR8-3</strain>
    </source>
</reference>
<dbReference type="GO" id="GO:0005886">
    <property type="term" value="C:plasma membrane"/>
    <property type="evidence" value="ECO:0007669"/>
    <property type="project" value="UniProtKB-ARBA"/>
</dbReference>
<dbReference type="EMBL" id="CP027666">
    <property type="protein sequence ID" value="AVO36019.1"/>
    <property type="molecule type" value="Genomic_DNA"/>
</dbReference>
<comment type="function">
    <text evidence="1">Part of the ABC transporter FtsEX involved in cellular division. Important for assembly or stability of the septal ring.</text>
</comment>
<evidence type="ECO:0000256" key="11">
    <source>
        <dbReference type="SAM" id="MobiDB-lite"/>
    </source>
</evidence>
<organism evidence="13 14">
    <name type="scientific">Ottowia oryzae</name>
    <dbReference type="NCBI Taxonomy" id="2109914"/>
    <lineage>
        <taxon>Bacteria</taxon>
        <taxon>Pseudomonadati</taxon>
        <taxon>Pseudomonadota</taxon>
        <taxon>Betaproteobacteria</taxon>
        <taxon>Burkholderiales</taxon>
        <taxon>Comamonadaceae</taxon>
        <taxon>Ottowia</taxon>
    </lineage>
</organism>
<evidence type="ECO:0000256" key="5">
    <source>
        <dbReference type="ARBA" id="ARBA00022475"/>
    </source>
</evidence>
<keyword evidence="5" id="KW-1003">Cell membrane</keyword>
<dbReference type="GO" id="GO:0006865">
    <property type="term" value="P:amino acid transport"/>
    <property type="evidence" value="ECO:0007669"/>
    <property type="project" value="UniProtKB-KW"/>
</dbReference>
<dbReference type="AlphaFoldDB" id="A0A2S0MJG3"/>
<dbReference type="Proteomes" id="UP000239709">
    <property type="component" value="Chromosome"/>
</dbReference>
<dbReference type="InterPro" id="IPR045865">
    <property type="entry name" value="ACT-like_dom_sf"/>
</dbReference>
<dbReference type="PANTHER" id="PTHR43166:SF30">
    <property type="entry name" value="METHIONINE IMPORT ATP-BINDING PROTEIN METN"/>
    <property type="match status" value="1"/>
</dbReference>
<evidence type="ECO:0000256" key="6">
    <source>
        <dbReference type="ARBA" id="ARBA00022741"/>
    </source>
</evidence>
<evidence type="ECO:0000256" key="10">
    <source>
        <dbReference type="ARBA" id="ARBA00023136"/>
    </source>
</evidence>
<evidence type="ECO:0000256" key="1">
    <source>
        <dbReference type="ARBA" id="ARBA00002579"/>
    </source>
</evidence>
<keyword evidence="6" id="KW-0547">Nucleotide-binding</keyword>
<dbReference type="InterPro" id="IPR027417">
    <property type="entry name" value="P-loop_NTPase"/>
</dbReference>
<dbReference type="Pfam" id="PF00005">
    <property type="entry name" value="ABC_tran"/>
    <property type="match status" value="1"/>
</dbReference>
<accession>A0A2S0MJG3</accession>
<dbReference type="InterPro" id="IPR017871">
    <property type="entry name" value="ABC_transporter-like_CS"/>
</dbReference>
<evidence type="ECO:0000313" key="13">
    <source>
        <dbReference type="EMBL" id="AVO36019.1"/>
    </source>
</evidence>
<keyword evidence="9" id="KW-0029">Amino-acid transport</keyword>
<keyword evidence="14" id="KW-1185">Reference proteome</keyword>
<dbReference type="InterPro" id="IPR003439">
    <property type="entry name" value="ABC_transporter-like_ATP-bd"/>
</dbReference>
<evidence type="ECO:0000259" key="12">
    <source>
        <dbReference type="PROSITE" id="PS50893"/>
    </source>
</evidence>
<evidence type="ECO:0000313" key="14">
    <source>
        <dbReference type="Proteomes" id="UP000239709"/>
    </source>
</evidence>
<gene>
    <name evidence="13" type="ORF">C6570_07120</name>
</gene>
<dbReference type="InterPro" id="IPR018449">
    <property type="entry name" value="NIL_domain"/>
</dbReference>
<evidence type="ECO:0000256" key="3">
    <source>
        <dbReference type="ARBA" id="ARBA00020019"/>
    </source>
</evidence>
<dbReference type="InterPro" id="IPR041701">
    <property type="entry name" value="MetN_ABC"/>
</dbReference>
<dbReference type="GO" id="GO:0016887">
    <property type="term" value="F:ATP hydrolysis activity"/>
    <property type="evidence" value="ECO:0007669"/>
    <property type="project" value="InterPro"/>
</dbReference>
<dbReference type="SUPFAM" id="SSF55021">
    <property type="entry name" value="ACT-like"/>
    <property type="match status" value="1"/>
</dbReference>
<dbReference type="Gene3D" id="3.30.70.260">
    <property type="match status" value="1"/>
</dbReference>
<dbReference type="InterPro" id="IPR003593">
    <property type="entry name" value="AAA+_ATPase"/>
</dbReference>
<evidence type="ECO:0000256" key="4">
    <source>
        <dbReference type="ARBA" id="ARBA00022448"/>
    </source>
</evidence>
<dbReference type="PANTHER" id="PTHR43166">
    <property type="entry name" value="AMINO ACID IMPORT ATP-BINDING PROTEIN"/>
    <property type="match status" value="1"/>
</dbReference>
<dbReference type="KEGG" id="otk:C6570_07120"/>
<keyword evidence="10" id="KW-0472">Membrane</keyword>
<dbReference type="FunFam" id="3.40.50.300:FF:000056">
    <property type="entry name" value="Cell division ATP-binding protein FtsE"/>
    <property type="match status" value="1"/>
</dbReference>
<protein>
    <recommendedName>
        <fullName evidence="3">Cell division ATP-binding protein FtsE</fullName>
    </recommendedName>
</protein>
<dbReference type="InterPro" id="IPR050086">
    <property type="entry name" value="MetN_ABC_transporter-like"/>
</dbReference>
<dbReference type="OrthoDB" id="9802264at2"/>
<dbReference type="Pfam" id="PF09383">
    <property type="entry name" value="NIL"/>
    <property type="match status" value="1"/>
</dbReference>
<evidence type="ECO:0000256" key="8">
    <source>
        <dbReference type="ARBA" id="ARBA00022967"/>
    </source>
</evidence>
<dbReference type="GO" id="GO:0005524">
    <property type="term" value="F:ATP binding"/>
    <property type="evidence" value="ECO:0007669"/>
    <property type="project" value="UniProtKB-KW"/>
</dbReference>
<sequence length="420" mass="43820">MFVTDSFASLGPVGPVARAAGDLAQAGAAARVESSAPASGQRGTSAARGPAHTGSAIQLQGIELRYPGTDVPALRHIDLDIPAGEVFGIIGRSGAGKSSLVRTINLLNRPSAGRVWVGGTDLTTLDARGLRAARQEIGMVFQHFNLLSSRTVFDNVALPLELAGMKRADIRARVLPLLELVGLAPLADRYPSQISGGQKQRVGIARALASQPKVLLSDEATSALDPETTRSILALLARINRELGLTIVLITHQMQVIKQIADRVAVLDAGQVVEQGAVVDVFTRPQHAVTRSLIEEILPQSLPDSVYAHAARARAALPAGQVGQLLRLSVAGDAAGQPLLSRLIREYGVDLSVLHGQVDDIQGHTVGALTVFLSGPAQAVHGALAALQTVGLHAQLLDLPGDVAQAPATADLRETVSLQG</sequence>
<dbReference type="PROSITE" id="PS50893">
    <property type="entry name" value="ABC_TRANSPORTER_2"/>
    <property type="match status" value="1"/>
</dbReference>
<dbReference type="Gene3D" id="3.40.50.300">
    <property type="entry name" value="P-loop containing nucleotide triphosphate hydrolases"/>
    <property type="match status" value="1"/>
</dbReference>
<evidence type="ECO:0000256" key="7">
    <source>
        <dbReference type="ARBA" id="ARBA00022840"/>
    </source>
</evidence>
<comment type="similarity">
    <text evidence="2">Belongs to the ABC transporter superfamily.</text>
</comment>
<dbReference type="SMART" id="SM00382">
    <property type="entry name" value="AAA"/>
    <property type="match status" value="1"/>
</dbReference>
<keyword evidence="7 13" id="KW-0067">ATP-binding</keyword>
<evidence type="ECO:0000256" key="2">
    <source>
        <dbReference type="ARBA" id="ARBA00005417"/>
    </source>
</evidence>
<name>A0A2S0MJG3_9BURK</name>
<dbReference type="CDD" id="cd03258">
    <property type="entry name" value="ABC_MetN_methionine_transporter"/>
    <property type="match status" value="1"/>
</dbReference>
<dbReference type="SUPFAM" id="SSF52540">
    <property type="entry name" value="P-loop containing nucleoside triphosphate hydrolases"/>
    <property type="match status" value="1"/>
</dbReference>